<name>A0A0A2LY00_9FLAO</name>
<dbReference type="STRING" id="1121895.GCA_000378485_03738"/>
<evidence type="ECO:0008006" key="4">
    <source>
        <dbReference type="Google" id="ProtNLM"/>
    </source>
</evidence>
<dbReference type="eggNOG" id="COG1345">
    <property type="taxonomic scope" value="Bacteria"/>
</dbReference>
<dbReference type="Proteomes" id="UP000030152">
    <property type="component" value="Unassembled WGS sequence"/>
</dbReference>
<dbReference type="EMBL" id="JRLX01000032">
    <property type="protein sequence ID" value="KGO84884.1"/>
    <property type="molecule type" value="Genomic_DNA"/>
</dbReference>
<dbReference type="eggNOG" id="COG1361">
    <property type="taxonomic scope" value="Bacteria"/>
</dbReference>
<keyword evidence="3" id="KW-1185">Reference proteome</keyword>
<gene>
    <name evidence="2" type="ORF">Q765_19140</name>
</gene>
<evidence type="ECO:0000313" key="2">
    <source>
        <dbReference type="EMBL" id="KGO84884.1"/>
    </source>
</evidence>
<organism evidence="2 3">
    <name type="scientific">Flavobacterium rivuli WB 3.3-2 = DSM 21788</name>
    <dbReference type="NCBI Taxonomy" id="1121895"/>
    <lineage>
        <taxon>Bacteria</taxon>
        <taxon>Pseudomonadati</taxon>
        <taxon>Bacteroidota</taxon>
        <taxon>Flavobacteriia</taxon>
        <taxon>Flavobacteriales</taxon>
        <taxon>Flavobacteriaceae</taxon>
        <taxon>Flavobacterium</taxon>
    </lineage>
</organism>
<protein>
    <recommendedName>
        <fullName evidence="4">Secretion system C-terminal sorting domain-containing protein</fullName>
    </recommendedName>
</protein>
<proteinExistence type="predicted"/>
<sequence length="1083" mass="115062">MTASQSFAQTKQFATTYVTSAYVVGSTAGANDTDLATSAKLRSNVVLAIPPIIQASYTESFIELQYPAPISADVTTYIKIGMTDNSLLTGLIGGNLGNLVNNVVGVVAGQQGITVEAKNGATVAFASSSNFGQPRLRIVTDNAATPNYYIKVSPGATYDRIRIHNTVNAGLLSQKDLDVYGAFYVTGAPTCQTGTYTSYDATAGLVSLLGSGVTNIRRAIDGDASTFSRISLGTLAVGTYVEQSVYFDGPSSTSDKYNIKLKLDPSLLSLNINLLRQAVTIIAYKGGSQVYSTTLDEQALLHLYIGTDLLAQRPVGIQIAPGVAADRITVRYASLAGVGLTQNLDLYEVVKGDFGTAITINGGTAITGGASALLNQTVSLTASTTGCSNTGPYTYLWSTGATTATIPAPTNAAGDTVYTVTVTDAFGTKKTNQVTIKVLPPPVGGSIGNGQGICSGDLAPNLTLINYTGVIVRWEGSTSPTFAAGTIQNYTNTTAQLTGAEIGALNATKYIRAVVGNSGYADVYSSTATFTVKSTTWNGTAWSNGVPDMTTSIIISGNYNGTTNLDGCSLTVNNGAVVTIASDKTVTLNKFVNVATGSSFTLEHNAHLIQQTNAVNTGNITQKRNSSTLFRYDYTLWSSPVDGQQLHDFSQNTLNERFYEYGISNNAEYYLPVNPQTNFEAGKGYLIRMPNDIGVPSYYNILTTTVFTGIFTGNPHNGTITRPLSTSVNRWNAIGNPYPSPIGVTAFFDANVGVLQSGTALYFWRKKNNTNATSYATLTKVSYAANQASGGLPGENAYGGSQWTSFFQTTATADWVINPGQGFFVKTAANLTSPVVTFNNAMRRGNIHNTQFFRTVEPDQMSRMWINLAGTNIDAYSQISIAYTSDATLGLDYGSDGMLFNNGGNISLYTMVDDNRLTIEARPAFTDTDIVGLGYNAIEAGEFTFSLDSKDGVFADGQDIFLRDNLLGTITNITNGNYVFTTDAGRFNDRFELLYTTDALGTETPALNANTVIVFKEGSSLNINAGTAQISNVTVYDIRGRKLYSQNGTNATTATVTGLQAAQEVLIVEINTDKGTVSKKVVY</sequence>
<accession>A0A0A2LY00</accession>
<keyword evidence="1" id="KW-0732">Signal</keyword>
<evidence type="ECO:0000256" key="1">
    <source>
        <dbReference type="ARBA" id="ARBA00022729"/>
    </source>
</evidence>
<evidence type="ECO:0000313" key="3">
    <source>
        <dbReference type="Proteomes" id="UP000030152"/>
    </source>
</evidence>
<dbReference type="NCBIfam" id="TIGR04183">
    <property type="entry name" value="Por_Secre_tail"/>
    <property type="match status" value="1"/>
</dbReference>
<dbReference type="NCBIfam" id="NF033708">
    <property type="entry name" value="T9SS_Cterm_ChiA"/>
    <property type="match status" value="1"/>
</dbReference>
<reference evidence="2 3" key="1">
    <citation type="submission" date="2013-09" db="EMBL/GenBank/DDBJ databases">
        <authorList>
            <person name="Zeng Z."/>
            <person name="Chen C."/>
        </authorList>
    </citation>
    <scope>NUCLEOTIDE SEQUENCE [LARGE SCALE GENOMIC DNA]</scope>
    <source>
        <strain evidence="2 3">WB 3.3-2</strain>
    </source>
</reference>
<comment type="caution">
    <text evidence="2">The sequence shown here is derived from an EMBL/GenBank/DDBJ whole genome shotgun (WGS) entry which is preliminary data.</text>
</comment>
<dbReference type="InterPro" id="IPR026444">
    <property type="entry name" value="Secre_tail"/>
</dbReference>
<dbReference type="AlphaFoldDB" id="A0A0A2LY00"/>